<evidence type="ECO:0000256" key="1">
    <source>
        <dbReference type="SAM" id="MobiDB-lite"/>
    </source>
</evidence>
<dbReference type="PANTHER" id="PTHR31025:SF27">
    <property type="entry name" value="SI:CH211-193K19.2-RELATED"/>
    <property type="match status" value="1"/>
</dbReference>
<proteinExistence type="predicted"/>
<dbReference type="EMBL" id="JAOPHQ010006717">
    <property type="protein sequence ID" value="KAK0130574.1"/>
    <property type="molecule type" value="Genomic_DNA"/>
</dbReference>
<evidence type="ECO:0000313" key="2">
    <source>
        <dbReference type="EMBL" id="KAK0130574.1"/>
    </source>
</evidence>
<protein>
    <recommendedName>
        <fullName evidence="4">Sterile alpha motif domain containing 3</fullName>
    </recommendedName>
</protein>
<feature type="region of interest" description="Disordered" evidence="1">
    <location>
        <begin position="227"/>
        <end position="256"/>
    </location>
</feature>
<dbReference type="AlphaFoldDB" id="A0AA47LZ40"/>
<reference evidence="2" key="1">
    <citation type="journal article" date="2023" name="Front. Mar. Sci.">
        <title>A new Merluccius polli reference genome to investigate the effects of global change in West African waters.</title>
        <authorList>
            <person name="Mateo J.L."/>
            <person name="Blanco-Fernandez C."/>
            <person name="Garcia-Vazquez E."/>
            <person name="Machado-Schiaffino G."/>
        </authorList>
    </citation>
    <scope>NUCLEOTIDE SEQUENCE</scope>
    <source>
        <strain evidence="2">C29</strain>
        <tissue evidence="2">Fin</tissue>
    </source>
</reference>
<evidence type="ECO:0008006" key="4">
    <source>
        <dbReference type="Google" id="ProtNLM"/>
    </source>
</evidence>
<evidence type="ECO:0000313" key="3">
    <source>
        <dbReference type="Proteomes" id="UP001174136"/>
    </source>
</evidence>
<comment type="caution">
    <text evidence="2">The sequence shown here is derived from an EMBL/GenBank/DDBJ whole genome shotgun (WGS) entry which is preliminary data.</text>
</comment>
<dbReference type="PANTHER" id="PTHR31025">
    <property type="entry name" value="SI:CH211-196P9.1-RELATED"/>
    <property type="match status" value="1"/>
</dbReference>
<name>A0AA47LZ40_MERPO</name>
<accession>A0AA47LZ40</accession>
<keyword evidence="3" id="KW-1185">Reference proteome</keyword>
<organism evidence="2 3">
    <name type="scientific">Merluccius polli</name>
    <name type="common">Benguela hake</name>
    <name type="synonym">Merluccius cadenati</name>
    <dbReference type="NCBI Taxonomy" id="89951"/>
    <lineage>
        <taxon>Eukaryota</taxon>
        <taxon>Metazoa</taxon>
        <taxon>Chordata</taxon>
        <taxon>Craniata</taxon>
        <taxon>Vertebrata</taxon>
        <taxon>Euteleostomi</taxon>
        <taxon>Actinopterygii</taxon>
        <taxon>Neopterygii</taxon>
        <taxon>Teleostei</taxon>
        <taxon>Neoteleostei</taxon>
        <taxon>Acanthomorphata</taxon>
        <taxon>Zeiogadaria</taxon>
        <taxon>Gadariae</taxon>
        <taxon>Gadiformes</taxon>
        <taxon>Gadoidei</taxon>
        <taxon>Merlucciidae</taxon>
        <taxon>Merluccius</taxon>
    </lineage>
</organism>
<sequence>MFTFFSAKSVEELVDDVRRACGLRGNFRIQYQDKDFGDTFVNLTSTGDLEDLCTIKVIPLPDEDAAPAQTQTAVNVSLSSDEAFSISGETDDTLILSSSSSSSSRTEQWPKEFPIPSFSYDTEVQLERGNAAFKANGTRLTVNPRMKSDILEKVSDLIYKYKAYPKSYHFCEVSEALIKKHPCLAEPGSWNGCYGWTQRLKTRMGNLRTQLKGLGCPELAVNSLKTKATDDAHPAKNVKRPKRGEANHVPSYPAGETADNLELERQVLKEVKKRNNGRIIREKMAKTFALRRQEIVEKQPRVEELQERWPAIFQEEEINAEFLRITTVPLQPRFLAGLDKHSSQLLQVIRKKGGAVGEKIRSILKPLDQGVDLNIRRECLLKSLVIYLGEDVSHLIKEYLVVQKEEAKAELETAAMAIFVLRDDALSPPMDIGLVVDGVEVLNDLSSIASSCAMLFGLTYALNLSYPVELKYTFETFQKIIMDIESRQMSRRIQNLSAKLHE</sequence>
<gene>
    <name evidence="2" type="ORF">N1851_035189</name>
</gene>
<dbReference type="Proteomes" id="UP001174136">
    <property type="component" value="Unassembled WGS sequence"/>
</dbReference>